<keyword evidence="1" id="KW-0472">Membrane</keyword>
<dbReference type="EMBL" id="JMQA01000052">
    <property type="protein sequence ID" value="KFM93498.1"/>
    <property type="molecule type" value="Genomic_DNA"/>
</dbReference>
<dbReference type="Proteomes" id="UP000029278">
    <property type="component" value="Unassembled WGS sequence"/>
</dbReference>
<protein>
    <submittedName>
        <fullName evidence="2">Uncharacterized protein</fullName>
    </submittedName>
</protein>
<accession>A0A090Y413</accession>
<evidence type="ECO:0000256" key="1">
    <source>
        <dbReference type="SAM" id="Phobius"/>
    </source>
</evidence>
<evidence type="ECO:0000313" key="3">
    <source>
        <dbReference type="Proteomes" id="UP000029278"/>
    </source>
</evidence>
<proteinExistence type="predicted"/>
<dbReference type="HOGENOM" id="CLU_2357064_0_0_9"/>
<feature type="transmembrane region" description="Helical" evidence="1">
    <location>
        <begin position="40"/>
        <end position="68"/>
    </location>
</feature>
<name>A0A090Y413_PAEMA</name>
<organism evidence="2 3">
    <name type="scientific">Paenibacillus macerans</name>
    <name type="common">Bacillus macerans</name>
    <dbReference type="NCBI Taxonomy" id="44252"/>
    <lineage>
        <taxon>Bacteria</taxon>
        <taxon>Bacillati</taxon>
        <taxon>Bacillota</taxon>
        <taxon>Bacilli</taxon>
        <taxon>Bacillales</taxon>
        <taxon>Paenibacillaceae</taxon>
        <taxon>Paenibacillus</taxon>
    </lineage>
</organism>
<comment type="caution">
    <text evidence="2">The sequence shown here is derived from an EMBL/GenBank/DDBJ whole genome shotgun (WGS) entry which is preliminary data.</text>
</comment>
<gene>
    <name evidence="2" type="ORF">DJ90_4810</name>
</gene>
<sequence>MIWLDHYKCLMEEPQLRSQQQLAFQVKQIKKKKIGHSKSLMVMCVSVVILELTDILVTLLNVVGQMVILLMERYMHMLKHHRLMVTLMLQQVMCMQ</sequence>
<keyword evidence="3" id="KW-1185">Reference proteome</keyword>
<keyword evidence="1" id="KW-1133">Transmembrane helix</keyword>
<reference evidence="2 3" key="1">
    <citation type="submission" date="2014-04" db="EMBL/GenBank/DDBJ databases">
        <authorList>
            <person name="Bishop-Lilly K.A."/>
            <person name="Broomall S.M."/>
            <person name="Chain P.S."/>
            <person name="Chertkov O."/>
            <person name="Coyne S.R."/>
            <person name="Daligault H.E."/>
            <person name="Davenport K.W."/>
            <person name="Erkkila T."/>
            <person name="Frey K.G."/>
            <person name="Gibbons H.S."/>
            <person name="Gu W."/>
            <person name="Jaissle J."/>
            <person name="Johnson S.L."/>
            <person name="Koroleva G.I."/>
            <person name="Ladner J.T."/>
            <person name="Lo C.-C."/>
            <person name="Minogue T.D."/>
            <person name="Munk C."/>
            <person name="Palacios G.F."/>
            <person name="Redden C.L."/>
            <person name="Rosenzweig C.N."/>
            <person name="Scholz M.B."/>
            <person name="Teshima H."/>
            <person name="Xu Y."/>
        </authorList>
    </citation>
    <scope>NUCLEOTIDE SEQUENCE [LARGE SCALE GENOMIC DNA]</scope>
    <source>
        <strain evidence="2 3">8244</strain>
    </source>
</reference>
<dbReference type="AlphaFoldDB" id="A0A090Y413"/>
<evidence type="ECO:0000313" key="2">
    <source>
        <dbReference type="EMBL" id="KFM93498.1"/>
    </source>
</evidence>
<keyword evidence="1" id="KW-0812">Transmembrane</keyword>